<dbReference type="AlphaFoldDB" id="A0A7I8I954"/>
<name>A0A7I8I954_SPIIN</name>
<organism evidence="1">
    <name type="scientific">Spirodela intermedia</name>
    <name type="common">Intermediate duckweed</name>
    <dbReference type="NCBI Taxonomy" id="51605"/>
    <lineage>
        <taxon>Eukaryota</taxon>
        <taxon>Viridiplantae</taxon>
        <taxon>Streptophyta</taxon>
        <taxon>Embryophyta</taxon>
        <taxon>Tracheophyta</taxon>
        <taxon>Spermatophyta</taxon>
        <taxon>Magnoliopsida</taxon>
        <taxon>Liliopsida</taxon>
        <taxon>Araceae</taxon>
        <taxon>Lemnoideae</taxon>
        <taxon>Spirodela</taxon>
    </lineage>
</organism>
<evidence type="ECO:0000313" key="1">
    <source>
        <dbReference type="EMBL" id="CAA2614210.1"/>
    </source>
</evidence>
<reference evidence="1 2" key="1">
    <citation type="submission" date="2019-12" db="EMBL/GenBank/DDBJ databases">
        <authorList>
            <person name="Scholz U."/>
            <person name="Mascher M."/>
            <person name="Fiebig A."/>
        </authorList>
    </citation>
    <scope>NUCLEOTIDE SEQUENCE</scope>
</reference>
<gene>
    <name evidence="1" type="ORF">SI7747_01000604</name>
</gene>
<dbReference type="Proteomes" id="UP001189122">
    <property type="component" value="Unassembled WGS sequence"/>
</dbReference>
<dbReference type="EMBL" id="LR743588">
    <property type="protein sequence ID" value="CAA2614210.1"/>
    <property type="molecule type" value="Genomic_DNA"/>
</dbReference>
<proteinExistence type="predicted"/>
<keyword evidence="2" id="KW-1185">Reference proteome</keyword>
<evidence type="ECO:0000313" key="2">
    <source>
        <dbReference type="Proteomes" id="UP001189122"/>
    </source>
</evidence>
<accession>A0A7I8I954</accession>
<sequence length="28" mass="3275">MENCSCIAFFFKKNNASQCYFTFGFQTP</sequence>
<protein>
    <submittedName>
        <fullName evidence="1">Uncharacterized protein</fullName>
    </submittedName>
</protein>
<dbReference type="EMBL" id="CACRZD030000001">
    <property type="protein sequence ID" value="CAA6654014.1"/>
    <property type="molecule type" value="Genomic_DNA"/>
</dbReference>